<evidence type="ECO:0000313" key="3">
    <source>
        <dbReference type="Proteomes" id="UP000450457"/>
    </source>
</evidence>
<dbReference type="Proteomes" id="UP000450457">
    <property type="component" value="Unassembled WGS sequence"/>
</dbReference>
<gene>
    <name evidence="2" type="ORF">GLW00_20320</name>
</gene>
<keyword evidence="1" id="KW-0732">Signal</keyword>
<sequence length="101" mass="11085">MLRALLYGAFVLLVSLGSAALQANSTAEDPVTFSLAAIEPWAERTPEGERRGLLVDLVEAIRGRTDIPIRYQIRPHSRAILEMEEGHADFVPTFVAPGINQ</sequence>
<feature type="chain" id="PRO_5038777825" description="Solute-binding protein family 3/N-terminal domain-containing protein" evidence="1">
    <location>
        <begin position="24"/>
        <end position="101"/>
    </location>
</feature>
<dbReference type="AlphaFoldDB" id="A0A845FF34"/>
<proteinExistence type="predicted"/>
<feature type="signal peptide" evidence="1">
    <location>
        <begin position="1"/>
        <end position="23"/>
    </location>
</feature>
<accession>A0A845FF34</accession>
<feature type="non-terminal residue" evidence="2">
    <location>
        <position position="101"/>
    </location>
</feature>
<evidence type="ECO:0000313" key="2">
    <source>
        <dbReference type="EMBL" id="MYL73152.1"/>
    </source>
</evidence>
<evidence type="ECO:0000256" key="1">
    <source>
        <dbReference type="SAM" id="SignalP"/>
    </source>
</evidence>
<dbReference type="EMBL" id="WMFA01000034">
    <property type="protein sequence ID" value="MYL73152.1"/>
    <property type="molecule type" value="Genomic_DNA"/>
</dbReference>
<evidence type="ECO:0008006" key="4">
    <source>
        <dbReference type="Google" id="ProtNLM"/>
    </source>
</evidence>
<protein>
    <recommendedName>
        <fullName evidence="4">Solute-binding protein family 3/N-terminal domain-containing protein</fullName>
    </recommendedName>
</protein>
<reference evidence="2 3" key="1">
    <citation type="submission" date="2019-11" db="EMBL/GenBank/DDBJ databases">
        <title>Genome sequences of 17 halophilic strains isolated from different environments.</title>
        <authorList>
            <person name="Furrow R.E."/>
        </authorList>
    </citation>
    <scope>NUCLEOTIDE SEQUENCE [LARGE SCALE GENOMIC DNA]</scope>
    <source>
        <strain evidence="2 3">SL-4</strain>
    </source>
</reference>
<organism evidence="2 3">
    <name type="scientific">Halobacillus litoralis</name>
    <dbReference type="NCBI Taxonomy" id="45668"/>
    <lineage>
        <taxon>Bacteria</taxon>
        <taxon>Bacillati</taxon>
        <taxon>Bacillota</taxon>
        <taxon>Bacilli</taxon>
        <taxon>Bacillales</taxon>
        <taxon>Bacillaceae</taxon>
        <taxon>Halobacillus</taxon>
    </lineage>
</organism>
<dbReference type="SUPFAM" id="SSF53850">
    <property type="entry name" value="Periplasmic binding protein-like II"/>
    <property type="match status" value="1"/>
</dbReference>
<comment type="caution">
    <text evidence="2">The sequence shown here is derived from an EMBL/GenBank/DDBJ whole genome shotgun (WGS) entry which is preliminary data.</text>
</comment>
<name>A0A845FF34_9BACI</name>